<dbReference type="Proteomes" id="UP000887576">
    <property type="component" value="Unplaced"/>
</dbReference>
<name>A0AC34R3T5_9BILA</name>
<organism evidence="1 2">
    <name type="scientific">Panagrolaimus sp. JU765</name>
    <dbReference type="NCBI Taxonomy" id="591449"/>
    <lineage>
        <taxon>Eukaryota</taxon>
        <taxon>Metazoa</taxon>
        <taxon>Ecdysozoa</taxon>
        <taxon>Nematoda</taxon>
        <taxon>Chromadorea</taxon>
        <taxon>Rhabditida</taxon>
        <taxon>Tylenchina</taxon>
        <taxon>Panagrolaimomorpha</taxon>
        <taxon>Panagrolaimoidea</taxon>
        <taxon>Panagrolaimidae</taxon>
        <taxon>Panagrolaimus</taxon>
    </lineage>
</organism>
<dbReference type="WBParaSite" id="JU765_v2.g3125.t1">
    <property type="protein sequence ID" value="JU765_v2.g3125.t1"/>
    <property type="gene ID" value="JU765_v2.g3125"/>
</dbReference>
<evidence type="ECO:0000313" key="1">
    <source>
        <dbReference type="Proteomes" id="UP000887576"/>
    </source>
</evidence>
<accession>A0AC34R3T5</accession>
<evidence type="ECO:0000313" key="2">
    <source>
        <dbReference type="WBParaSite" id="JU765_v2.g3125.t1"/>
    </source>
</evidence>
<sequence>MDCVLERDEIPKQFRDRVDNALNSEKMARIVQKIWGRTKHGQHFVFVVSSWLWYAVRLFVEEEYWNYEVLDYQNVNANCLYERRGFWTFKEAKKYMEETLENIKKNNFEKKLRFRVRKVPELTTVAGVGSHEGIYLGNGKVAHVSAEDHITLNTKSRAYPRIDTLEKFLGDPGAELRIVDHCFRQRDPESIVGIAQLIVDNYEELQNYDMLPYQDGWLRVYNLLANNCQHFATFCAVGHESMTEAEELIKKAKKFTFSTTFIVGMAVFAVCLEEPSDPDLDPNSKSTASQAHDPKKLNYDQPTWDYNEKE</sequence>
<proteinExistence type="predicted"/>
<protein>
    <submittedName>
        <fullName evidence="2">LRAT domain-containing protein</fullName>
    </submittedName>
</protein>
<reference evidence="2" key="1">
    <citation type="submission" date="2022-11" db="UniProtKB">
        <authorList>
            <consortium name="WormBaseParasite"/>
        </authorList>
    </citation>
    <scope>IDENTIFICATION</scope>
</reference>